<dbReference type="InterPro" id="IPR050397">
    <property type="entry name" value="Env_Response_Regulators"/>
</dbReference>
<dbReference type="InterPro" id="IPR000595">
    <property type="entry name" value="cNMP-bd_dom"/>
</dbReference>
<dbReference type="OrthoDB" id="667966at2"/>
<dbReference type="InterPro" id="IPR018490">
    <property type="entry name" value="cNMP-bd_dom_sf"/>
</dbReference>
<dbReference type="PATRIC" id="fig|631454.5.peg.920"/>
<keyword evidence="8" id="KW-1185">Reference proteome</keyword>
<dbReference type="InterPro" id="IPR012318">
    <property type="entry name" value="HTH_CRP"/>
</dbReference>
<comment type="caution">
    <text evidence="7">The sequence shown here is derived from an EMBL/GenBank/DDBJ whole genome shotgun (WGS) entry which is preliminary data.</text>
</comment>
<dbReference type="GO" id="GO:0003700">
    <property type="term" value="F:DNA-binding transcription factor activity"/>
    <property type="evidence" value="ECO:0007669"/>
    <property type="project" value="InterPro"/>
</dbReference>
<keyword evidence="2" id="KW-0238">DNA-binding</keyword>
<evidence type="ECO:0000256" key="1">
    <source>
        <dbReference type="ARBA" id="ARBA00023015"/>
    </source>
</evidence>
<dbReference type="PRINTS" id="PR00034">
    <property type="entry name" value="HTHCRP"/>
</dbReference>
<proteinExistence type="predicted"/>
<dbReference type="Gene3D" id="2.60.120.10">
    <property type="entry name" value="Jelly Rolls"/>
    <property type="match status" value="1"/>
</dbReference>
<keyword evidence="1" id="KW-0805">Transcription regulation</keyword>
<organism evidence="7 8">
    <name type="scientific">Lutibaculum baratangense AMV1</name>
    <dbReference type="NCBI Taxonomy" id="631454"/>
    <lineage>
        <taxon>Bacteria</taxon>
        <taxon>Pseudomonadati</taxon>
        <taxon>Pseudomonadota</taxon>
        <taxon>Alphaproteobacteria</taxon>
        <taxon>Hyphomicrobiales</taxon>
        <taxon>Tepidamorphaceae</taxon>
        <taxon>Lutibaculum</taxon>
    </lineage>
</organism>
<dbReference type="CDD" id="cd00038">
    <property type="entry name" value="CAP_ED"/>
    <property type="match status" value="1"/>
</dbReference>
<gene>
    <name evidence="7" type="ORF">N177_0933</name>
</gene>
<dbReference type="SUPFAM" id="SSF51206">
    <property type="entry name" value="cAMP-binding domain-like"/>
    <property type="match status" value="1"/>
</dbReference>
<keyword evidence="3" id="KW-0804">Transcription</keyword>
<dbReference type="Pfam" id="PF00027">
    <property type="entry name" value="cNMP_binding"/>
    <property type="match status" value="1"/>
</dbReference>
<name>V4TKT6_9HYPH</name>
<dbReference type="PANTHER" id="PTHR24567">
    <property type="entry name" value="CRP FAMILY TRANSCRIPTIONAL REGULATORY PROTEIN"/>
    <property type="match status" value="1"/>
</dbReference>
<dbReference type="CDD" id="cd00092">
    <property type="entry name" value="HTH_CRP"/>
    <property type="match status" value="1"/>
</dbReference>
<dbReference type="Gene3D" id="1.10.10.10">
    <property type="entry name" value="Winged helix-like DNA-binding domain superfamily/Winged helix DNA-binding domain"/>
    <property type="match status" value="1"/>
</dbReference>
<dbReference type="PROSITE" id="PS50042">
    <property type="entry name" value="CNMP_BINDING_3"/>
    <property type="match status" value="1"/>
</dbReference>
<dbReference type="PROSITE" id="PS51063">
    <property type="entry name" value="HTH_CRP_2"/>
    <property type="match status" value="1"/>
</dbReference>
<dbReference type="SUPFAM" id="SSF46785">
    <property type="entry name" value="Winged helix' DNA-binding domain"/>
    <property type="match status" value="1"/>
</dbReference>
<dbReference type="PANTHER" id="PTHR24567:SF75">
    <property type="entry name" value="FUMARATE AND NITRATE REDUCTION REGULATORY PROTEIN"/>
    <property type="match status" value="1"/>
</dbReference>
<dbReference type="STRING" id="631454.N177_0933"/>
<evidence type="ECO:0000259" key="6">
    <source>
        <dbReference type="PROSITE" id="PS51063"/>
    </source>
</evidence>
<reference evidence="7 8" key="1">
    <citation type="journal article" date="2014" name="Genome Announc.">
        <title>Draft Genome Sequence of Lutibaculum baratangense Strain AMV1T, Isolated from a Mud Volcano in Andamans, India.</title>
        <authorList>
            <person name="Singh A."/>
            <person name="Sreenivas A."/>
            <person name="Sathyanarayana Reddy G."/>
            <person name="Pinnaka A.K."/>
            <person name="Shivaji S."/>
        </authorList>
    </citation>
    <scope>NUCLEOTIDE SEQUENCE [LARGE SCALE GENOMIC DNA]</scope>
    <source>
        <strain evidence="7 8">AMV1</strain>
    </source>
</reference>
<evidence type="ECO:0000256" key="3">
    <source>
        <dbReference type="ARBA" id="ARBA00023163"/>
    </source>
</evidence>
<sequence>MHTATQHALREINLPQRHRGAGQAASAPKWSRLLSFAPHAEIFSEGDPANSIWEIIEGAVMLYKLLPDGRRQVVELLGPGDFFGFGAEDIVDCSAETLTGARIQCHDRRSSENCTAFQTRLMAQVRRRVHALHEHTVLLGRKSAVERVASFLLGLTGGEVIRLNLSRQEIADYLGLTIETVSRSFTELRKRGAIALDRQDTVRLTDRGALGEIAGNF</sequence>
<evidence type="ECO:0000256" key="2">
    <source>
        <dbReference type="ARBA" id="ARBA00023125"/>
    </source>
</evidence>
<dbReference type="eggNOG" id="COG0664">
    <property type="taxonomic scope" value="Bacteria"/>
</dbReference>
<evidence type="ECO:0000313" key="7">
    <source>
        <dbReference type="EMBL" id="ESR26433.1"/>
    </source>
</evidence>
<dbReference type="GO" id="GO:0003677">
    <property type="term" value="F:DNA binding"/>
    <property type="evidence" value="ECO:0007669"/>
    <property type="project" value="UniProtKB-KW"/>
</dbReference>
<dbReference type="InterPro" id="IPR018335">
    <property type="entry name" value="Tscrpt_reg_HTH_Crp-type_CS"/>
</dbReference>
<evidence type="ECO:0000259" key="5">
    <source>
        <dbReference type="PROSITE" id="PS50042"/>
    </source>
</evidence>
<dbReference type="Proteomes" id="UP000017819">
    <property type="component" value="Unassembled WGS sequence"/>
</dbReference>
<evidence type="ECO:0000256" key="4">
    <source>
        <dbReference type="SAM" id="MobiDB-lite"/>
    </source>
</evidence>
<dbReference type="InterPro" id="IPR036390">
    <property type="entry name" value="WH_DNA-bd_sf"/>
</dbReference>
<dbReference type="EMBL" id="AWXZ01000015">
    <property type="protein sequence ID" value="ESR26433.1"/>
    <property type="molecule type" value="Genomic_DNA"/>
</dbReference>
<dbReference type="RefSeq" id="WP_023431079.1">
    <property type="nucleotide sequence ID" value="NZ_AWXZ01000015.1"/>
</dbReference>
<dbReference type="InterPro" id="IPR036388">
    <property type="entry name" value="WH-like_DNA-bd_sf"/>
</dbReference>
<dbReference type="SMART" id="SM00419">
    <property type="entry name" value="HTH_CRP"/>
    <property type="match status" value="1"/>
</dbReference>
<accession>V4TKT6</accession>
<dbReference type="InterPro" id="IPR014710">
    <property type="entry name" value="RmlC-like_jellyroll"/>
</dbReference>
<evidence type="ECO:0000313" key="8">
    <source>
        <dbReference type="Proteomes" id="UP000017819"/>
    </source>
</evidence>
<protein>
    <submittedName>
        <fullName evidence="7">Transcriptional regulator, Crp/Fnr family</fullName>
    </submittedName>
</protein>
<dbReference type="PROSITE" id="PS00042">
    <property type="entry name" value="HTH_CRP_1"/>
    <property type="match status" value="1"/>
</dbReference>
<dbReference type="AlphaFoldDB" id="V4TKT6"/>
<feature type="domain" description="Cyclic nucleotide-binding" evidence="5">
    <location>
        <begin position="36"/>
        <end position="84"/>
    </location>
</feature>
<dbReference type="Pfam" id="PF13545">
    <property type="entry name" value="HTH_Crp_2"/>
    <property type="match status" value="1"/>
</dbReference>
<feature type="region of interest" description="Disordered" evidence="4">
    <location>
        <begin position="1"/>
        <end position="21"/>
    </location>
</feature>
<dbReference type="SMART" id="SM00100">
    <property type="entry name" value="cNMP"/>
    <property type="match status" value="1"/>
</dbReference>
<feature type="domain" description="HTH crp-type" evidence="6">
    <location>
        <begin position="142"/>
        <end position="208"/>
    </location>
</feature>
<dbReference type="GO" id="GO:0005829">
    <property type="term" value="C:cytosol"/>
    <property type="evidence" value="ECO:0007669"/>
    <property type="project" value="TreeGrafter"/>
</dbReference>